<evidence type="ECO:0000313" key="1">
    <source>
        <dbReference type="EMBL" id="KAF5181521.1"/>
    </source>
</evidence>
<protein>
    <submittedName>
        <fullName evidence="1">Uncharacterized protein</fullName>
    </submittedName>
</protein>
<evidence type="ECO:0000313" key="2">
    <source>
        <dbReference type="Proteomes" id="UP000554482"/>
    </source>
</evidence>
<gene>
    <name evidence="1" type="ORF">FRX31_028892</name>
</gene>
<dbReference type="EMBL" id="JABWDY010036035">
    <property type="protein sequence ID" value="KAF5181521.1"/>
    <property type="molecule type" value="Genomic_DNA"/>
</dbReference>
<sequence>MKKNEGKAPLLKGNQICPLTLKKIFIRRFITNRCVNGRYFARIAARPFCHERFRSYLTYTWMYISF</sequence>
<proteinExistence type="predicted"/>
<dbReference type="AlphaFoldDB" id="A0A7J6VA94"/>
<comment type="caution">
    <text evidence="1">The sequence shown here is derived from an EMBL/GenBank/DDBJ whole genome shotgun (WGS) entry which is preliminary data.</text>
</comment>
<dbReference type="Proteomes" id="UP000554482">
    <property type="component" value="Unassembled WGS sequence"/>
</dbReference>
<organism evidence="1 2">
    <name type="scientific">Thalictrum thalictroides</name>
    <name type="common">Rue-anemone</name>
    <name type="synonym">Anemone thalictroides</name>
    <dbReference type="NCBI Taxonomy" id="46969"/>
    <lineage>
        <taxon>Eukaryota</taxon>
        <taxon>Viridiplantae</taxon>
        <taxon>Streptophyta</taxon>
        <taxon>Embryophyta</taxon>
        <taxon>Tracheophyta</taxon>
        <taxon>Spermatophyta</taxon>
        <taxon>Magnoliopsida</taxon>
        <taxon>Ranunculales</taxon>
        <taxon>Ranunculaceae</taxon>
        <taxon>Thalictroideae</taxon>
        <taxon>Thalictrum</taxon>
    </lineage>
</organism>
<keyword evidence="2" id="KW-1185">Reference proteome</keyword>
<name>A0A7J6VA94_THATH</name>
<accession>A0A7J6VA94</accession>
<reference evidence="1 2" key="1">
    <citation type="submission" date="2020-06" db="EMBL/GenBank/DDBJ databases">
        <title>Transcriptomic and genomic resources for Thalictrum thalictroides and T. hernandezii: Facilitating candidate gene discovery in an emerging model plant lineage.</title>
        <authorList>
            <person name="Arias T."/>
            <person name="Riano-Pachon D.M."/>
            <person name="Di Stilio V.S."/>
        </authorList>
    </citation>
    <scope>NUCLEOTIDE SEQUENCE [LARGE SCALE GENOMIC DNA]</scope>
    <source>
        <strain evidence="2">cv. WT478/WT964</strain>
        <tissue evidence="1">Leaves</tissue>
    </source>
</reference>